<keyword evidence="2" id="KW-1185">Reference proteome</keyword>
<gene>
    <name evidence="1" type="ORF">HanXRQr2_Chr05g0223561</name>
</gene>
<protein>
    <submittedName>
        <fullName evidence="1">Uncharacterized protein</fullName>
    </submittedName>
</protein>
<reference evidence="1" key="1">
    <citation type="journal article" date="2017" name="Nature">
        <title>The sunflower genome provides insights into oil metabolism, flowering and Asterid evolution.</title>
        <authorList>
            <person name="Badouin H."/>
            <person name="Gouzy J."/>
            <person name="Grassa C.J."/>
            <person name="Murat F."/>
            <person name="Staton S.E."/>
            <person name="Cottret L."/>
            <person name="Lelandais-Briere C."/>
            <person name="Owens G.L."/>
            <person name="Carrere S."/>
            <person name="Mayjonade B."/>
            <person name="Legrand L."/>
            <person name="Gill N."/>
            <person name="Kane N.C."/>
            <person name="Bowers J.E."/>
            <person name="Hubner S."/>
            <person name="Bellec A."/>
            <person name="Berard A."/>
            <person name="Berges H."/>
            <person name="Blanchet N."/>
            <person name="Boniface M.C."/>
            <person name="Brunel D."/>
            <person name="Catrice O."/>
            <person name="Chaidir N."/>
            <person name="Claudel C."/>
            <person name="Donnadieu C."/>
            <person name="Faraut T."/>
            <person name="Fievet G."/>
            <person name="Helmstetter N."/>
            <person name="King M."/>
            <person name="Knapp S.J."/>
            <person name="Lai Z."/>
            <person name="Le Paslier M.C."/>
            <person name="Lippi Y."/>
            <person name="Lorenzon L."/>
            <person name="Mandel J.R."/>
            <person name="Marage G."/>
            <person name="Marchand G."/>
            <person name="Marquand E."/>
            <person name="Bret-Mestries E."/>
            <person name="Morien E."/>
            <person name="Nambeesan S."/>
            <person name="Nguyen T."/>
            <person name="Pegot-Espagnet P."/>
            <person name="Pouilly N."/>
            <person name="Raftis F."/>
            <person name="Sallet E."/>
            <person name="Schiex T."/>
            <person name="Thomas J."/>
            <person name="Vandecasteele C."/>
            <person name="Vares D."/>
            <person name="Vear F."/>
            <person name="Vautrin S."/>
            <person name="Crespi M."/>
            <person name="Mangin B."/>
            <person name="Burke J.M."/>
            <person name="Salse J."/>
            <person name="Munos S."/>
            <person name="Vincourt P."/>
            <person name="Rieseberg L.H."/>
            <person name="Langlade N.B."/>
        </authorList>
    </citation>
    <scope>NUCLEOTIDE SEQUENCE</scope>
    <source>
        <tissue evidence="1">Leaves</tissue>
    </source>
</reference>
<dbReference type="Gramene" id="mRNA:HanXRQr2_Chr05g0223561">
    <property type="protein sequence ID" value="CDS:HanXRQr2_Chr05g0223561.1"/>
    <property type="gene ID" value="HanXRQr2_Chr05g0223561"/>
</dbReference>
<evidence type="ECO:0000313" key="1">
    <source>
        <dbReference type="EMBL" id="KAF5806620.1"/>
    </source>
</evidence>
<evidence type="ECO:0000313" key="2">
    <source>
        <dbReference type="Proteomes" id="UP000215914"/>
    </source>
</evidence>
<organism evidence="1 2">
    <name type="scientific">Helianthus annuus</name>
    <name type="common">Common sunflower</name>
    <dbReference type="NCBI Taxonomy" id="4232"/>
    <lineage>
        <taxon>Eukaryota</taxon>
        <taxon>Viridiplantae</taxon>
        <taxon>Streptophyta</taxon>
        <taxon>Embryophyta</taxon>
        <taxon>Tracheophyta</taxon>
        <taxon>Spermatophyta</taxon>
        <taxon>Magnoliopsida</taxon>
        <taxon>eudicotyledons</taxon>
        <taxon>Gunneridae</taxon>
        <taxon>Pentapetalae</taxon>
        <taxon>asterids</taxon>
        <taxon>campanulids</taxon>
        <taxon>Asterales</taxon>
        <taxon>Asteraceae</taxon>
        <taxon>Asteroideae</taxon>
        <taxon>Heliantheae alliance</taxon>
        <taxon>Heliantheae</taxon>
        <taxon>Helianthus</taxon>
    </lineage>
</organism>
<name>A0A9K3J2M7_HELAN</name>
<sequence length="72" mass="8671">MPSRPYLHSSRLHSSRPLFAFQPLLFLLCPSRGDVPTRERATHPRHLPGLRLCRFDNERWSLPHYNFRTRKF</sequence>
<dbReference type="AlphaFoldDB" id="A0A9K3J2M7"/>
<dbReference type="Proteomes" id="UP000215914">
    <property type="component" value="Unassembled WGS sequence"/>
</dbReference>
<accession>A0A9K3J2M7</accession>
<dbReference type="EMBL" id="MNCJ02000320">
    <property type="protein sequence ID" value="KAF5806620.1"/>
    <property type="molecule type" value="Genomic_DNA"/>
</dbReference>
<reference evidence="1" key="2">
    <citation type="submission" date="2020-06" db="EMBL/GenBank/DDBJ databases">
        <title>Helianthus annuus Genome sequencing and assembly Release 2.</title>
        <authorList>
            <person name="Gouzy J."/>
            <person name="Langlade N."/>
            <person name="Munos S."/>
        </authorList>
    </citation>
    <scope>NUCLEOTIDE SEQUENCE</scope>
    <source>
        <tissue evidence="1">Leaves</tissue>
    </source>
</reference>
<proteinExistence type="predicted"/>
<comment type="caution">
    <text evidence="1">The sequence shown here is derived from an EMBL/GenBank/DDBJ whole genome shotgun (WGS) entry which is preliminary data.</text>
</comment>